<dbReference type="SUPFAM" id="SSF55424">
    <property type="entry name" value="FAD/NAD-linked reductases, dimerisation (C-terminal) domain"/>
    <property type="match status" value="1"/>
</dbReference>
<evidence type="ECO:0000256" key="3">
    <source>
        <dbReference type="ARBA" id="ARBA00022827"/>
    </source>
</evidence>
<dbReference type="AlphaFoldDB" id="A0A3D9SQ41"/>
<evidence type="ECO:0000259" key="7">
    <source>
        <dbReference type="Pfam" id="PF07992"/>
    </source>
</evidence>
<keyword evidence="8" id="KW-0670">Pyruvate</keyword>
<evidence type="ECO:0000313" key="9">
    <source>
        <dbReference type="Proteomes" id="UP000256661"/>
    </source>
</evidence>
<organism evidence="8 9">
    <name type="scientific">Thermomonospora umbrina</name>
    <dbReference type="NCBI Taxonomy" id="111806"/>
    <lineage>
        <taxon>Bacteria</taxon>
        <taxon>Bacillati</taxon>
        <taxon>Actinomycetota</taxon>
        <taxon>Actinomycetes</taxon>
        <taxon>Streptosporangiales</taxon>
        <taxon>Thermomonosporaceae</taxon>
        <taxon>Thermomonospora</taxon>
    </lineage>
</organism>
<proteinExistence type="inferred from homology"/>
<dbReference type="EMBL" id="QTTT01000001">
    <property type="protein sequence ID" value="REE96083.1"/>
    <property type="molecule type" value="Genomic_DNA"/>
</dbReference>
<keyword evidence="2" id="KW-0285">Flavoprotein</keyword>
<dbReference type="PRINTS" id="PR00368">
    <property type="entry name" value="FADPNR"/>
</dbReference>
<feature type="domain" description="Pyridine nucleotide-disulphide oxidoreductase dimerisation" evidence="6">
    <location>
        <begin position="344"/>
        <end position="451"/>
    </location>
</feature>
<feature type="binding site" evidence="4">
    <location>
        <position position="270"/>
    </location>
    <ligand>
        <name>NAD(+)</name>
        <dbReference type="ChEBI" id="CHEBI:57540"/>
    </ligand>
</feature>
<evidence type="ECO:0000256" key="4">
    <source>
        <dbReference type="PIRSR" id="PIRSR000350-3"/>
    </source>
</evidence>
<evidence type="ECO:0000259" key="6">
    <source>
        <dbReference type="Pfam" id="PF02852"/>
    </source>
</evidence>
<keyword evidence="3 4" id="KW-0274">FAD</keyword>
<dbReference type="OrthoDB" id="9800167at2"/>
<dbReference type="InterPro" id="IPR036188">
    <property type="entry name" value="FAD/NAD-bd_sf"/>
</dbReference>
<comment type="cofactor">
    <cofactor evidence="4">
        <name>FAD</name>
        <dbReference type="ChEBI" id="CHEBI:57692"/>
    </cofactor>
    <text evidence="4">Binds 1 FAD per subunit.</text>
</comment>
<dbReference type="GO" id="GO:0003955">
    <property type="term" value="F:NAD(P)H dehydrogenase (quinone) activity"/>
    <property type="evidence" value="ECO:0007669"/>
    <property type="project" value="TreeGrafter"/>
</dbReference>
<dbReference type="PRINTS" id="PR00411">
    <property type="entry name" value="PNDRDTASEI"/>
</dbReference>
<evidence type="ECO:0000256" key="5">
    <source>
        <dbReference type="PIRSR" id="PIRSR000350-4"/>
    </source>
</evidence>
<feature type="binding site" evidence="4">
    <location>
        <position position="122"/>
    </location>
    <ligand>
        <name>FAD</name>
        <dbReference type="ChEBI" id="CHEBI:57692"/>
    </ligand>
</feature>
<evidence type="ECO:0000256" key="2">
    <source>
        <dbReference type="ARBA" id="ARBA00022630"/>
    </source>
</evidence>
<feature type="binding site" evidence="4">
    <location>
        <position position="207"/>
    </location>
    <ligand>
        <name>NAD(+)</name>
        <dbReference type="ChEBI" id="CHEBI:57540"/>
    </ligand>
</feature>
<feature type="binding site" evidence="4">
    <location>
        <position position="58"/>
    </location>
    <ligand>
        <name>FAD</name>
        <dbReference type="ChEBI" id="CHEBI:57692"/>
    </ligand>
</feature>
<dbReference type="InterPro" id="IPR001100">
    <property type="entry name" value="Pyr_nuc-diS_OxRdtase"/>
</dbReference>
<gene>
    <name evidence="8" type="ORF">DFJ69_1507</name>
</gene>
<keyword evidence="4" id="KW-0547">Nucleotide-binding</keyword>
<dbReference type="InterPro" id="IPR023753">
    <property type="entry name" value="FAD/NAD-binding_dom"/>
</dbReference>
<dbReference type="Pfam" id="PF07992">
    <property type="entry name" value="Pyr_redox_2"/>
    <property type="match status" value="1"/>
</dbReference>
<dbReference type="Gene3D" id="3.30.390.30">
    <property type="match status" value="1"/>
</dbReference>
<feature type="binding site" evidence="4">
    <location>
        <position position="309"/>
    </location>
    <ligand>
        <name>FAD</name>
        <dbReference type="ChEBI" id="CHEBI:57692"/>
    </ligand>
</feature>
<feature type="domain" description="FAD/NAD(P)-binding" evidence="7">
    <location>
        <begin position="13"/>
        <end position="324"/>
    </location>
</feature>
<evidence type="ECO:0000313" key="8">
    <source>
        <dbReference type="EMBL" id="REE96083.1"/>
    </source>
</evidence>
<dbReference type="InterPro" id="IPR016156">
    <property type="entry name" value="FAD/NAD-linked_Rdtase_dimer_sf"/>
</dbReference>
<reference evidence="8 9" key="1">
    <citation type="submission" date="2018-08" db="EMBL/GenBank/DDBJ databases">
        <title>Sequencing the genomes of 1000 actinobacteria strains.</title>
        <authorList>
            <person name="Klenk H.-P."/>
        </authorList>
    </citation>
    <scope>NUCLEOTIDE SEQUENCE [LARGE SCALE GENOMIC DNA]</scope>
    <source>
        <strain evidence="8 9">DSM 43927</strain>
    </source>
</reference>
<keyword evidence="4" id="KW-0520">NAD</keyword>
<evidence type="ECO:0000256" key="1">
    <source>
        <dbReference type="ARBA" id="ARBA00007532"/>
    </source>
</evidence>
<dbReference type="Gene3D" id="3.50.50.60">
    <property type="entry name" value="FAD/NAD(P)-binding domain"/>
    <property type="match status" value="2"/>
</dbReference>
<comment type="similarity">
    <text evidence="1">Belongs to the class-I pyridine nucleotide-disulfide oxidoreductase family.</text>
</comment>
<accession>A0A3D9SQ41</accession>
<dbReference type="Proteomes" id="UP000256661">
    <property type="component" value="Unassembled WGS sequence"/>
</dbReference>
<dbReference type="PIRSF" id="PIRSF000350">
    <property type="entry name" value="Mercury_reductase_MerA"/>
    <property type="match status" value="1"/>
</dbReference>
<keyword evidence="9" id="KW-1185">Reference proteome</keyword>
<dbReference type="PANTHER" id="PTHR43014:SF2">
    <property type="entry name" value="MERCURIC REDUCTASE"/>
    <property type="match status" value="1"/>
</dbReference>
<dbReference type="Pfam" id="PF02852">
    <property type="entry name" value="Pyr_redox_dim"/>
    <property type="match status" value="1"/>
</dbReference>
<dbReference type="SUPFAM" id="SSF51905">
    <property type="entry name" value="FAD/NAD(P)-binding domain"/>
    <property type="match status" value="1"/>
</dbReference>
<dbReference type="PANTHER" id="PTHR43014">
    <property type="entry name" value="MERCURIC REDUCTASE"/>
    <property type="match status" value="1"/>
</dbReference>
<dbReference type="GO" id="GO:0050660">
    <property type="term" value="F:flavin adenine dinucleotide binding"/>
    <property type="evidence" value="ECO:0007669"/>
    <property type="project" value="TreeGrafter"/>
</dbReference>
<feature type="disulfide bond" description="Redox-active" evidence="5">
    <location>
        <begin position="49"/>
        <end position="54"/>
    </location>
</feature>
<dbReference type="RefSeq" id="WP_116021786.1">
    <property type="nucleotide sequence ID" value="NZ_QTTT01000001.1"/>
</dbReference>
<sequence length="460" mass="48592">MAAHKAGEPHEVDVVVVGMGPGGEDAAGRLAEAGLSVVGVEARLVGGECPYYGCVPTKMMIRASDLLAEGRRIPGMAGDARVAADWSQVAKRIREEATDSWDDRVSAERFEDRGGRLVRGYGRITAPGEVTVGDRVLRARRGIVLNTGTEPAVPPIDGLEGTPFWTNREAVETETVPASLVVLGGGAIGTEMAQAFSRFGSRVTVVESRDRLLAVEEPEACDLLREVFEREGITVRTGARATAVRHEDGAFTVDVGGEPIIGERLLVATGRRTRLGEIGVGVYGLDGDARSIEVDERMRAADGLWAIGDITGKGAFTHVSMYQADIAVRDILGEGGPAADYRAVSRVTFTDPEVGAVGLTEAQAREQGLDVRTGSTPIPESARGWIHKAGNDGFIKLVEDADRGVLIGATSAGPAGGEVLGALSVAVHAEVPTERLQHMIYAYPTFHRAIGVAVKNLSAR</sequence>
<protein>
    <submittedName>
        <fullName evidence="8">Pyruvate/2-oxoglutarate dehydrogenase complex dihydrolipoamide dehydrogenase (E3) component</fullName>
    </submittedName>
</protein>
<dbReference type="InterPro" id="IPR004099">
    <property type="entry name" value="Pyr_nucl-diS_OxRdtase_dimer"/>
</dbReference>
<feature type="binding site" evidence="4">
    <location>
        <begin position="184"/>
        <end position="191"/>
    </location>
    <ligand>
        <name>NAD(+)</name>
        <dbReference type="ChEBI" id="CHEBI:57540"/>
    </ligand>
</feature>
<comment type="caution">
    <text evidence="8">The sequence shown here is derived from an EMBL/GenBank/DDBJ whole genome shotgun (WGS) entry which is preliminary data.</text>
</comment>
<name>A0A3D9SQ41_9ACTN</name>